<dbReference type="InterPro" id="IPR013149">
    <property type="entry name" value="ADH-like_C"/>
</dbReference>
<dbReference type="SUPFAM" id="SSF50129">
    <property type="entry name" value="GroES-like"/>
    <property type="match status" value="1"/>
</dbReference>
<dbReference type="Pfam" id="PF16884">
    <property type="entry name" value="ADH_N_2"/>
    <property type="match status" value="1"/>
</dbReference>
<sequence>MAEQMNEYFALASRPAGTPALEHFTVKKEELNMPEDGQLLVKTLYVSVDPYMRGRMKDAKSYSAPYAIGEPITGGSIGRVLHSRADGFKEGDIVAGGWGWQRYGIIDSKACRRIDPELAPITTALGVLGMTGLTAYFGTLRIGNPQPGETLVVSGAGGAVGMIVGQIGKIKGARVIGISGSDEKNRYLKEELGFDEVINYKTDQPLAEALERACPDGIDVYFDNVGGDITDAVIPLLNRNARIPLCGQISLYNQEKPELGPRILPMLLTRTVLLKGFLVGDYAAEQEEGLRELGQWVREGRLKYRENIIDGFDNIPEAFIGLFSGENLGKQLVRVAEDEEN</sequence>
<gene>
    <name evidence="3" type="ORF">JOC58_001948</name>
</gene>
<dbReference type="EMBL" id="JAVDQH010000006">
    <property type="protein sequence ID" value="MDR6244055.1"/>
    <property type="molecule type" value="Genomic_DNA"/>
</dbReference>
<evidence type="ECO:0000259" key="2">
    <source>
        <dbReference type="SMART" id="SM00829"/>
    </source>
</evidence>
<organism evidence="3 4">
    <name type="scientific">Paenibacillus hunanensis</name>
    <dbReference type="NCBI Taxonomy" id="539262"/>
    <lineage>
        <taxon>Bacteria</taxon>
        <taxon>Bacillati</taxon>
        <taxon>Bacillota</taxon>
        <taxon>Bacilli</taxon>
        <taxon>Bacillales</taxon>
        <taxon>Paenibacillaceae</taxon>
        <taxon>Paenibacillus</taxon>
    </lineage>
</organism>
<dbReference type="Pfam" id="PF00107">
    <property type="entry name" value="ADH_zinc_N"/>
    <property type="match status" value="1"/>
</dbReference>
<name>A0ABU1IYI4_9BACL</name>
<proteinExistence type="predicted"/>
<dbReference type="CDD" id="cd05288">
    <property type="entry name" value="PGDH"/>
    <property type="match status" value="1"/>
</dbReference>
<comment type="caution">
    <text evidence="3">The sequence shown here is derived from an EMBL/GenBank/DDBJ whole genome shotgun (WGS) entry which is preliminary data.</text>
</comment>
<dbReference type="InterPro" id="IPR036291">
    <property type="entry name" value="NAD(P)-bd_dom_sf"/>
</dbReference>
<keyword evidence="4" id="KW-1185">Reference proteome</keyword>
<dbReference type="PANTHER" id="PTHR43205:SF7">
    <property type="entry name" value="PROSTAGLANDIN REDUCTASE 1"/>
    <property type="match status" value="1"/>
</dbReference>
<evidence type="ECO:0000313" key="3">
    <source>
        <dbReference type="EMBL" id="MDR6244055.1"/>
    </source>
</evidence>
<dbReference type="PANTHER" id="PTHR43205">
    <property type="entry name" value="PROSTAGLANDIN REDUCTASE"/>
    <property type="match status" value="1"/>
</dbReference>
<evidence type="ECO:0000256" key="1">
    <source>
        <dbReference type="ARBA" id="ARBA00023002"/>
    </source>
</evidence>
<dbReference type="InterPro" id="IPR020843">
    <property type="entry name" value="ER"/>
</dbReference>
<keyword evidence="1" id="KW-0560">Oxidoreductase</keyword>
<dbReference type="Proteomes" id="UP001185028">
    <property type="component" value="Unassembled WGS sequence"/>
</dbReference>
<feature type="domain" description="Enoyl reductase (ER)" evidence="2">
    <location>
        <begin position="17"/>
        <end position="333"/>
    </location>
</feature>
<dbReference type="Gene3D" id="3.40.50.720">
    <property type="entry name" value="NAD(P)-binding Rossmann-like Domain"/>
    <property type="match status" value="1"/>
</dbReference>
<dbReference type="Gene3D" id="3.90.180.10">
    <property type="entry name" value="Medium-chain alcohol dehydrogenases, catalytic domain"/>
    <property type="match status" value="1"/>
</dbReference>
<dbReference type="SMART" id="SM00829">
    <property type="entry name" value="PKS_ER"/>
    <property type="match status" value="1"/>
</dbReference>
<dbReference type="SUPFAM" id="SSF51735">
    <property type="entry name" value="NAD(P)-binding Rossmann-fold domains"/>
    <property type="match status" value="1"/>
</dbReference>
<dbReference type="RefSeq" id="WP_229685747.1">
    <property type="nucleotide sequence ID" value="NZ_BMMB01000005.1"/>
</dbReference>
<dbReference type="InterPro" id="IPR041694">
    <property type="entry name" value="ADH_N_2"/>
</dbReference>
<reference evidence="3 4" key="1">
    <citation type="submission" date="2023-07" db="EMBL/GenBank/DDBJ databases">
        <title>Genomic Encyclopedia of Type Strains, Phase IV (KMG-IV): sequencing the most valuable type-strain genomes for metagenomic binning, comparative biology and taxonomic classification.</title>
        <authorList>
            <person name="Goeker M."/>
        </authorList>
    </citation>
    <scope>NUCLEOTIDE SEQUENCE [LARGE SCALE GENOMIC DNA]</scope>
    <source>
        <strain evidence="3 4">DSM 22170</strain>
    </source>
</reference>
<protein>
    <submittedName>
        <fullName evidence="3">NADPH-dependent curcumin reductase CurA</fullName>
    </submittedName>
</protein>
<dbReference type="InterPro" id="IPR045010">
    <property type="entry name" value="MDR_fam"/>
</dbReference>
<evidence type="ECO:0000313" key="4">
    <source>
        <dbReference type="Proteomes" id="UP001185028"/>
    </source>
</evidence>
<accession>A0ABU1IYI4</accession>
<dbReference type="InterPro" id="IPR011032">
    <property type="entry name" value="GroES-like_sf"/>
</dbReference>